<feature type="chain" id="PRO_5016443436" evidence="2">
    <location>
        <begin position="26"/>
        <end position="282"/>
    </location>
</feature>
<dbReference type="InterPro" id="IPR015946">
    <property type="entry name" value="KH_dom-like_a/b"/>
</dbReference>
<evidence type="ECO:0000256" key="1">
    <source>
        <dbReference type="SAM" id="MobiDB-lite"/>
    </source>
</evidence>
<dbReference type="OrthoDB" id="5540854at2"/>
<keyword evidence="2" id="KW-0732">Signal</keyword>
<accession>A0A316DUJ2</accession>
<gene>
    <name evidence="3" type="ORF">HZY62_15740</name>
    <name evidence="4" type="ORF">LX92_03524</name>
</gene>
<feature type="compositionally biased region" description="Polar residues" evidence="1">
    <location>
        <begin position="239"/>
        <end position="251"/>
    </location>
</feature>
<proteinExistence type="predicted"/>
<name>A0A316DUJ2_9FLAO</name>
<dbReference type="InterPro" id="IPR036102">
    <property type="entry name" value="OsmC/Ohrsf"/>
</dbReference>
<feature type="region of interest" description="Disordered" evidence="1">
    <location>
        <begin position="222"/>
        <end position="256"/>
    </location>
</feature>
<evidence type="ECO:0000313" key="6">
    <source>
        <dbReference type="Proteomes" id="UP000651837"/>
    </source>
</evidence>
<organism evidence="4 5">
    <name type="scientific">Maribacter polysiphoniae</name>
    <dbReference type="NCBI Taxonomy" id="429344"/>
    <lineage>
        <taxon>Bacteria</taxon>
        <taxon>Pseudomonadati</taxon>
        <taxon>Bacteroidota</taxon>
        <taxon>Flavobacteriia</taxon>
        <taxon>Flavobacteriales</taxon>
        <taxon>Flavobacteriaceae</taxon>
        <taxon>Maribacter</taxon>
    </lineage>
</organism>
<dbReference type="Proteomes" id="UP000245667">
    <property type="component" value="Unassembled WGS sequence"/>
</dbReference>
<protein>
    <submittedName>
        <fullName evidence="4">Uncharacterized protein</fullName>
    </submittedName>
</protein>
<evidence type="ECO:0000256" key="2">
    <source>
        <dbReference type="SAM" id="SignalP"/>
    </source>
</evidence>
<evidence type="ECO:0000313" key="5">
    <source>
        <dbReference type="Proteomes" id="UP000245667"/>
    </source>
</evidence>
<comment type="caution">
    <text evidence="4">The sequence shown here is derived from an EMBL/GenBank/DDBJ whole genome shotgun (WGS) entry which is preliminary data.</text>
</comment>
<dbReference type="SUPFAM" id="SSF82784">
    <property type="entry name" value="OsmC-like"/>
    <property type="match status" value="1"/>
</dbReference>
<dbReference type="AlphaFoldDB" id="A0A316DUJ2"/>
<feature type="signal peptide" evidence="2">
    <location>
        <begin position="1"/>
        <end position="25"/>
    </location>
</feature>
<evidence type="ECO:0000313" key="4">
    <source>
        <dbReference type="EMBL" id="PWK21744.1"/>
    </source>
</evidence>
<sequence>MKTIKNVNLITVLVAFLISAGTVQAQNKEAYKDYNVISRSDIGPRPAGFQPTKAAPANGAYSESVATASSRVLNEETVMLKKVNVQPIGEKEFSAWELLCDEGGHTYKQSAPNPLSYMVGGISSSLLTRVEQAIRVMDLNVASAKVEAKVFYRFDEPMTPNWRGYTDKLIANILIESDEPAEKIAVMKKMAVQAWAIGECIMNTTPVDAQFEYNTKIWETDSARPGKVAGPDSFDNGLKISSQGNSPQPESFSLGADASMEKFTDPFIFEVVSVSESANDTQ</sequence>
<reference evidence="3 6" key="2">
    <citation type="submission" date="2020-07" db="EMBL/GenBank/DDBJ databases">
        <title>The draft genome sequence of Maribacter polysiphoniae KCTC 22021.</title>
        <authorList>
            <person name="Mu L."/>
        </authorList>
    </citation>
    <scope>NUCLEOTIDE SEQUENCE [LARGE SCALE GENOMIC DNA]</scope>
    <source>
        <strain evidence="3 6">KCTC 22021</strain>
    </source>
</reference>
<dbReference type="EMBL" id="QGGQ01000010">
    <property type="protein sequence ID" value="PWK21744.1"/>
    <property type="molecule type" value="Genomic_DNA"/>
</dbReference>
<dbReference type="Proteomes" id="UP000651837">
    <property type="component" value="Unassembled WGS sequence"/>
</dbReference>
<dbReference type="RefSeq" id="WP_109653390.1">
    <property type="nucleotide sequence ID" value="NZ_JACWLN010000008.1"/>
</dbReference>
<reference evidence="4 5" key="1">
    <citation type="submission" date="2018-05" db="EMBL/GenBank/DDBJ databases">
        <title>Genomic Encyclopedia of Archaeal and Bacterial Type Strains, Phase II (KMG-II): from individual species to whole genera.</title>
        <authorList>
            <person name="Goeker M."/>
        </authorList>
    </citation>
    <scope>NUCLEOTIDE SEQUENCE [LARGE SCALE GENOMIC DNA]</scope>
    <source>
        <strain evidence="4 5">DSM 23514</strain>
    </source>
</reference>
<keyword evidence="6" id="KW-1185">Reference proteome</keyword>
<evidence type="ECO:0000313" key="3">
    <source>
        <dbReference type="EMBL" id="MBD1262054.1"/>
    </source>
</evidence>
<dbReference type="EMBL" id="JACWLN010000008">
    <property type="protein sequence ID" value="MBD1262054.1"/>
    <property type="molecule type" value="Genomic_DNA"/>
</dbReference>
<dbReference type="Gene3D" id="3.30.300.20">
    <property type="match status" value="1"/>
</dbReference>